<dbReference type="Proteomes" id="UP000711407">
    <property type="component" value="Unassembled WGS sequence"/>
</dbReference>
<evidence type="ECO:0000313" key="1">
    <source>
        <dbReference type="EMBL" id="HJE39974.1"/>
    </source>
</evidence>
<gene>
    <name evidence="1" type="ORF">K8V47_09495</name>
</gene>
<reference evidence="1" key="2">
    <citation type="submission" date="2021-09" db="EMBL/GenBank/DDBJ databases">
        <authorList>
            <person name="Gilroy R."/>
        </authorList>
    </citation>
    <scope>NUCLEOTIDE SEQUENCE</scope>
    <source>
        <strain evidence="1">4100</strain>
    </source>
</reference>
<dbReference type="PROSITE" id="PS50943">
    <property type="entry name" value="HTH_CROC1"/>
    <property type="match status" value="1"/>
</dbReference>
<organism evidence="1 2">
    <name type="scientific">Candidatus Amulumruptor caecigallinarius</name>
    <dbReference type="NCBI Taxonomy" id="2109911"/>
    <lineage>
        <taxon>Bacteria</taxon>
        <taxon>Pseudomonadati</taxon>
        <taxon>Bacteroidota</taxon>
        <taxon>Bacteroidia</taxon>
        <taxon>Bacteroidales</taxon>
        <taxon>Muribaculaceae</taxon>
        <taxon>Candidatus Amulumruptor</taxon>
    </lineage>
</organism>
<name>A0A4Q0U6P6_9BACT</name>
<accession>A0A4Q0U6P6</accession>
<sequence length="103" mass="11563">MKASNDIHDFETLLDNTFGRRGTVEREVLETNAQAFCVGQMILDARKQERMTQAELAQRIGSSISYISKIENGYVEPSASLFLKIIAPLGLRFELVKPYGVLL</sequence>
<reference evidence="1" key="1">
    <citation type="journal article" date="2021" name="PeerJ">
        <title>Extensive microbial diversity within the chicken gut microbiome revealed by metagenomics and culture.</title>
        <authorList>
            <person name="Gilroy R."/>
            <person name="Ravi A."/>
            <person name="Getino M."/>
            <person name="Pursley I."/>
            <person name="Horton D.L."/>
            <person name="Alikhan N.F."/>
            <person name="Baker D."/>
            <person name="Gharbi K."/>
            <person name="Hall N."/>
            <person name="Watson M."/>
            <person name="Adriaenssens E.M."/>
            <person name="Foster-Nyarko E."/>
            <person name="Jarju S."/>
            <person name="Secka A."/>
            <person name="Antonio M."/>
            <person name="Oren A."/>
            <person name="Chaudhuri R.R."/>
            <person name="La Ragione R."/>
            <person name="Hildebrand F."/>
            <person name="Pallen M.J."/>
        </authorList>
    </citation>
    <scope>NUCLEOTIDE SEQUENCE</scope>
    <source>
        <strain evidence="1">4100</strain>
    </source>
</reference>
<dbReference type="SUPFAM" id="SSF47413">
    <property type="entry name" value="lambda repressor-like DNA-binding domains"/>
    <property type="match status" value="1"/>
</dbReference>
<dbReference type="SMART" id="SM00530">
    <property type="entry name" value="HTH_XRE"/>
    <property type="match status" value="1"/>
</dbReference>
<dbReference type="EMBL" id="DYXT01000049">
    <property type="protein sequence ID" value="HJE39974.1"/>
    <property type="molecule type" value="Genomic_DNA"/>
</dbReference>
<dbReference type="InterPro" id="IPR001387">
    <property type="entry name" value="Cro/C1-type_HTH"/>
</dbReference>
<comment type="caution">
    <text evidence="1">The sequence shown here is derived from an EMBL/GenBank/DDBJ whole genome shotgun (WGS) entry which is preliminary data.</text>
</comment>
<proteinExistence type="predicted"/>
<evidence type="ECO:0000313" key="2">
    <source>
        <dbReference type="Proteomes" id="UP000711407"/>
    </source>
</evidence>
<dbReference type="GO" id="GO:0003677">
    <property type="term" value="F:DNA binding"/>
    <property type="evidence" value="ECO:0007669"/>
    <property type="project" value="InterPro"/>
</dbReference>
<dbReference type="AlphaFoldDB" id="A0A4Q0U6P6"/>
<dbReference type="Pfam" id="PF01381">
    <property type="entry name" value="HTH_3"/>
    <property type="match status" value="1"/>
</dbReference>
<dbReference type="CDD" id="cd00093">
    <property type="entry name" value="HTH_XRE"/>
    <property type="match status" value="1"/>
</dbReference>
<dbReference type="Gene3D" id="1.10.260.40">
    <property type="entry name" value="lambda repressor-like DNA-binding domains"/>
    <property type="match status" value="1"/>
</dbReference>
<dbReference type="InterPro" id="IPR010982">
    <property type="entry name" value="Lambda_DNA-bd_dom_sf"/>
</dbReference>
<protein>
    <submittedName>
        <fullName evidence="1">Helix-turn-helix domain-containing protein</fullName>
    </submittedName>
</protein>